<evidence type="ECO:0000313" key="4">
    <source>
        <dbReference type="EMBL" id="AKC91710.1"/>
    </source>
</evidence>
<name>A0A0E3URC1_9ABAC</name>
<feature type="compositionally biased region" description="Acidic residues" evidence="1">
    <location>
        <begin position="259"/>
        <end position="279"/>
    </location>
</feature>
<dbReference type="Proteomes" id="UP000201190">
    <property type="component" value="Segment"/>
</dbReference>
<evidence type="ECO:0000259" key="2">
    <source>
        <dbReference type="Pfam" id="PF03258"/>
    </source>
</evidence>
<feature type="domain" description="FP protein N-terminal" evidence="2">
    <location>
        <begin position="43"/>
        <end position="129"/>
    </location>
</feature>
<dbReference type="EMBL" id="KP752043">
    <property type="protein sequence ID" value="AKC91710.1"/>
    <property type="molecule type" value="Genomic_DNA"/>
</dbReference>
<protein>
    <submittedName>
        <fullName evidence="4">Few polyhedra</fullName>
    </submittedName>
</protein>
<proteinExistence type="predicted"/>
<feature type="compositionally biased region" description="Polar residues" evidence="1">
    <location>
        <begin position="298"/>
        <end position="325"/>
    </location>
</feature>
<dbReference type="InterPro" id="IPR057251">
    <property type="entry name" value="FP_C"/>
</dbReference>
<feature type="compositionally biased region" description="Basic and acidic residues" evidence="1">
    <location>
        <begin position="206"/>
        <end position="221"/>
    </location>
</feature>
<evidence type="ECO:0000256" key="1">
    <source>
        <dbReference type="SAM" id="MobiDB-lite"/>
    </source>
</evidence>
<dbReference type="RefSeq" id="YP_009133293.1">
    <property type="nucleotide sequence ID" value="NC_026922.1"/>
</dbReference>
<reference evidence="4 5" key="1">
    <citation type="journal article" date="2015" name="Genome Announc.">
        <title>Genome Sequence of an Alphabaculovirus Isolated from the Oak Looper, Lambdina fiscellaria, Contains a Putative 2-Kilobase-Pair Transposable Element Encoding a Transposase and a FLYWCH Domain-Containing Protein.</title>
        <authorList>
            <person name="Rohrmann G.F."/>
            <person name="Erlandson M.A."/>
            <person name="Theilmann D.A."/>
        </authorList>
    </citation>
    <scope>NUCLEOTIDE SEQUENCE [LARGE SCALE GENOMIC DNA]</scope>
    <source>
        <strain evidence="4">GR15</strain>
    </source>
</reference>
<sequence>MELDFINVPKLKSLIRNEVDRTINKNLHVFDDKIKKLEKANLNSSVEIYGVRDSRLSDRKVRQHYVKKICALLSLDTKLIVDSEFRKNHIYLKLNDAATAREWQARSCAARLKNYDLNVQYDAPVKMFVAASHEHKQLLKKTRDCLLPHYKYVSLCKLGVMVRENDTSKIYIIKNENEIKEFLNKAELRLNNKRLFANNKNNTDNDDYKNNVDTNNHKNNNDNDYNNVADVNNDYKNKLLKFKLFLKKTKNANEKNIIFDDDNDNNHDNDDDNHDDDNYNFDNDINNVASHHHRHIESSSPNQTQATINNADLSPSNANQDSTLL</sequence>
<dbReference type="GeneID" id="24170914"/>
<organism evidence="4 5">
    <name type="scientific">Lambdina fiscellaria nucleopolyhedrovirus</name>
    <dbReference type="NCBI Taxonomy" id="1642929"/>
    <lineage>
        <taxon>Viruses</taxon>
        <taxon>Viruses incertae sedis</taxon>
        <taxon>Naldaviricetes</taxon>
        <taxon>Lefavirales</taxon>
        <taxon>Baculoviridae</taxon>
        <taxon>Alphabaculovirus</taxon>
        <taxon>Alphabaculovirus lafiscellariae</taxon>
    </lineage>
</organism>
<dbReference type="Pfam" id="PF25298">
    <property type="entry name" value="Baculo_FP_2nd"/>
    <property type="match status" value="1"/>
</dbReference>
<feature type="region of interest" description="Disordered" evidence="1">
    <location>
        <begin position="257"/>
        <end position="325"/>
    </location>
</feature>
<evidence type="ECO:0000313" key="5">
    <source>
        <dbReference type="Proteomes" id="UP000201190"/>
    </source>
</evidence>
<dbReference type="KEGG" id="vg:24170914"/>
<dbReference type="Pfam" id="PF03258">
    <property type="entry name" value="Baculo_FP"/>
    <property type="match status" value="1"/>
</dbReference>
<keyword evidence="5" id="KW-1185">Reference proteome</keyword>
<evidence type="ECO:0000259" key="3">
    <source>
        <dbReference type="Pfam" id="PF25298"/>
    </source>
</evidence>
<dbReference type="OrthoDB" id="15947at10239"/>
<feature type="domain" description="FP protein C-terminal" evidence="3">
    <location>
        <begin position="133"/>
        <end position="182"/>
    </location>
</feature>
<accession>A0A0E3URC1</accession>
<dbReference type="InterPro" id="IPR004941">
    <property type="entry name" value="FP_N"/>
</dbReference>
<feature type="region of interest" description="Disordered" evidence="1">
    <location>
        <begin position="197"/>
        <end position="229"/>
    </location>
</feature>